<sequence>MNTEKFFVGFDYECPRGHRFFIEQPNKAVKAEKRLGPFAYKDEAKELLESDVPIWMPCTCRRNPLVPAQLMRLHIVTPKAPVSAKLDIRVQPSSVNQNGHFYPHTEPLELSYNKYYILRLPFAYEGPEGPIHPPRTAKSCGRLFKNWFTAAHHRI</sequence>
<accession>A0A914QXI0</accession>
<evidence type="ECO:0000313" key="6">
    <source>
        <dbReference type="WBParaSite" id="PDA_v2.g659.t1"/>
    </source>
</evidence>
<organism evidence="5 6">
    <name type="scientific">Panagrolaimus davidi</name>
    <dbReference type="NCBI Taxonomy" id="227884"/>
    <lineage>
        <taxon>Eukaryota</taxon>
        <taxon>Metazoa</taxon>
        <taxon>Ecdysozoa</taxon>
        <taxon>Nematoda</taxon>
        <taxon>Chromadorea</taxon>
        <taxon>Rhabditida</taxon>
        <taxon>Tylenchina</taxon>
        <taxon>Panagrolaimomorpha</taxon>
        <taxon>Panagrolaimoidea</taxon>
        <taxon>Panagrolaimidae</taxon>
        <taxon>Panagrolaimus</taxon>
    </lineage>
</organism>
<evidence type="ECO:0000256" key="1">
    <source>
        <dbReference type="ARBA" id="ARBA00006443"/>
    </source>
</evidence>
<proteinExistence type="inferred from homology"/>
<dbReference type="PANTHER" id="PTHR13091:SF0">
    <property type="entry name" value="NONSENSE-MEDIATED MRNA DECAY FACTOR SMG8"/>
    <property type="match status" value="1"/>
</dbReference>
<name>A0A914QXI0_9BILA</name>
<protein>
    <recommendedName>
        <fullName evidence="3 4">Nonsense-mediated mRNA decay factor SMG8</fullName>
    </recommendedName>
</protein>
<dbReference type="AlphaFoldDB" id="A0A914QXI0"/>
<dbReference type="WBParaSite" id="PDA_v2.g659.t1">
    <property type="protein sequence ID" value="PDA_v2.g659.t1"/>
    <property type="gene ID" value="PDA_v2.g659"/>
</dbReference>
<evidence type="ECO:0000313" key="5">
    <source>
        <dbReference type="Proteomes" id="UP000887578"/>
    </source>
</evidence>
<dbReference type="InterPro" id="IPR019354">
    <property type="entry name" value="SMG8-like"/>
</dbReference>
<comment type="similarity">
    <text evidence="1 4">Belongs to the SMG8 family.</text>
</comment>
<evidence type="ECO:0000256" key="4">
    <source>
        <dbReference type="RuleBase" id="RU367133"/>
    </source>
</evidence>
<dbReference type="Pfam" id="PF10220">
    <property type="entry name" value="Smg8_Smg9"/>
    <property type="match status" value="1"/>
</dbReference>
<keyword evidence="2 4" id="KW-0866">Nonsense-mediated mRNA decay</keyword>
<reference evidence="6" key="1">
    <citation type="submission" date="2022-11" db="UniProtKB">
        <authorList>
            <consortium name="WormBaseParasite"/>
        </authorList>
    </citation>
    <scope>IDENTIFICATION</scope>
</reference>
<evidence type="ECO:0000256" key="2">
    <source>
        <dbReference type="ARBA" id="ARBA00023161"/>
    </source>
</evidence>
<dbReference type="Proteomes" id="UP000887578">
    <property type="component" value="Unplaced"/>
</dbReference>
<comment type="function">
    <text evidence="4">Involved in nonsense-mediated decay (NMD) of mRNAs containing premature stop codons.</text>
</comment>
<evidence type="ECO:0000256" key="3">
    <source>
        <dbReference type="ARBA" id="ARBA00029509"/>
    </source>
</evidence>
<dbReference type="GO" id="GO:0000184">
    <property type="term" value="P:nuclear-transcribed mRNA catabolic process, nonsense-mediated decay"/>
    <property type="evidence" value="ECO:0007669"/>
    <property type="project" value="UniProtKB-UniRule"/>
</dbReference>
<keyword evidence="5" id="KW-1185">Reference proteome</keyword>
<dbReference type="PANTHER" id="PTHR13091">
    <property type="entry name" value="AMPLIFIED IN BREAST CANCER 2-RELATED"/>
    <property type="match status" value="1"/>
</dbReference>